<keyword evidence="2" id="KW-1185">Reference proteome</keyword>
<dbReference type="Proteomes" id="UP001317001">
    <property type="component" value="Chromosome"/>
</dbReference>
<proteinExistence type="predicted"/>
<gene>
    <name evidence="1" type="ORF">NPX36_10570</name>
</gene>
<reference evidence="1 2" key="1">
    <citation type="submission" date="2022-08" db="EMBL/GenBank/DDBJ databases">
        <title>Myroides zhujiangensis sp. nov., a novel bacterium isolated from sediment in the Pearl River Estuary.</title>
        <authorList>
            <person name="Cui L."/>
        </authorList>
    </citation>
    <scope>NUCLEOTIDE SEQUENCE [LARGE SCALE GENOMIC DNA]</scope>
    <source>
        <strain evidence="1 2">SCSIO 72103</strain>
    </source>
</reference>
<dbReference type="EMBL" id="CP102382">
    <property type="protein sequence ID" value="UUV20758.1"/>
    <property type="molecule type" value="Genomic_DNA"/>
</dbReference>
<evidence type="ECO:0000313" key="1">
    <source>
        <dbReference type="EMBL" id="UUV20758.1"/>
    </source>
</evidence>
<protein>
    <recommendedName>
        <fullName evidence="3">Lipoprotein</fullName>
    </recommendedName>
</protein>
<accession>A0ABY5NQJ8</accession>
<organism evidence="1 2">
    <name type="scientific">Paenimyroides aestuarii</name>
    <dbReference type="NCBI Taxonomy" id="2968490"/>
    <lineage>
        <taxon>Bacteria</taxon>
        <taxon>Pseudomonadati</taxon>
        <taxon>Bacteroidota</taxon>
        <taxon>Flavobacteriia</taxon>
        <taxon>Flavobacteriales</taxon>
        <taxon>Flavobacteriaceae</taxon>
        <taxon>Paenimyroides</taxon>
    </lineage>
</organism>
<evidence type="ECO:0008006" key="3">
    <source>
        <dbReference type="Google" id="ProtNLM"/>
    </source>
</evidence>
<dbReference type="RefSeq" id="WP_257498663.1">
    <property type="nucleotide sequence ID" value="NZ_CP102382.1"/>
</dbReference>
<name>A0ABY5NQJ8_9FLAO</name>
<dbReference type="PROSITE" id="PS51257">
    <property type="entry name" value="PROKAR_LIPOPROTEIN"/>
    <property type="match status" value="1"/>
</dbReference>
<sequence>MKKLIILVLLALSFMGCEPEYCYNYSILNISQNNVELLFYGEEDSQIILENDKQIEQSSFCDDRGDKSYFEYYLIDSVQVKINSIVKKTYYPNDTGKSIFKTRDRESWKLVESRDHYSKFVFEITEVDLQ</sequence>
<evidence type="ECO:0000313" key="2">
    <source>
        <dbReference type="Proteomes" id="UP001317001"/>
    </source>
</evidence>